<keyword evidence="2" id="KW-0067">ATP-binding</keyword>
<gene>
    <name evidence="4" type="ORF">HDA44_004042</name>
</gene>
<evidence type="ECO:0000256" key="1">
    <source>
        <dbReference type="ARBA" id="ARBA00022741"/>
    </source>
</evidence>
<dbReference type="InterPro" id="IPR041664">
    <property type="entry name" value="AAA_16"/>
</dbReference>
<dbReference type="GO" id="GO:0006355">
    <property type="term" value="P:regulation of DNA-templated transcription"/>
    <property type="evidence" value="ECO:0007669"/>
    <property type="project" value="InterPro"/>
</dbReference>
<protein>
    <submittedName>
        <fullName evidence="4">DNA-binding CsgD family transcriptional regulator</fullName>
    </submittedName>
</protein>
<dbReference type="SUPFAM" id="SSF48452">
    <property type="entry name" value="TPR-like"/>
    <property type="match status" value="2"/>
</dbReference>
<keyword evidence="5" id="KW-1185">Reference proteome</keyword>
<dbReference type="InterPro" id="IPR011990">
    <property type="entry name" value="TPR-like_helical_dom_sf"/>
</dbReference>
<feature type="domain" description="HTH luxR-type" evidence="3">
    <location>
        <begin position="851"/>
        <end position="916"/>
    </location>
</feature>
<dbReference type="Pfam" id="PF13191">
    <property type="entry name" value="AAA_16"/>
    <property type="match status" value="1"/>
</dbReference>
<dbReference type="Gene3D" id="1.25.40.10">
    <property type="entry name" value="Tetratricopeptide repeat domain"/>
    <property type="match status" value="1"/>
</dbReference>
<dbReference type="PROSITE" id="PS50043">
    <property type="entry name" value="HTH_LUXR_2"/>
    <property type="match status" value="1"/>
</dbReference>
<dbReference type="PANTHER" id="PTHR16305">
    <property type="entry name" value="TESTICULAR SOLUBLE ADENYLYL CYCLASE"/>
    <property type="match status" value="1"/>
</dbReference>
<dbReference type="Pfam" id="PF00196">
    <property type="entry name" value="GerE"/>
    <property type="match status" value="1"/>
</dbReference>
<dbReference type="GO" id="GO:0005524">
    <property type="term" value="F:ATP binding"/>
    <property type="evidence" value="ECO:0007669"/>
    <property type="project" value="UniProtKB-KW"/>
</dbReference>
<dbReference type="RefSeq" id="WP_184836646.1">
    <property type="nucleotide sequence ID" value="NZ_BAAAVN010000003.1"/>
</dbReference>
<dbReference type="InterPro" id="IPR027417">
    <property type="entry name" value="P-loop_NTPase"/>
</dbReference>
<dbReference type="GO" id="GO:0004016">
    <property type="term" value="F:adenylate cyclase activity"/>
    <property type="evidence" value="ECO:0007669"/>
    <property type="project" value="TreeGrafter"/>
</dbReference>
<dbReference type="InterPro" id="IPR036388">
    <property type="entry name" value="WH-like_DNA-bd_sf"/>
</dbReference>
<sequence length="919" mass="98300">MTDELVGRTALAERATKQLETSGSVLLYGPTGIGKSALGRALVADLGRKGCRILSAAPSNSEAGLPYVTLLDLLSSQLDFCWQVLPDHLRQPLEVALLKASAPDTVRDELAVRLAVLHVLRRLATTGPVLLVVDDIQWVDPSSLEVLTFCARRLSEGVHMLATEQVADGDLPVMAEACPEPALQLEVPPLTEPDVLGLLRQRLSDPLPVRTARRIFTASAGNPFMALELGRAVLRHPKNVSPNDPLPVSSRLKTLLGERLSDLTPCAHELLLHAASSPRPTTTQLAGSLGRPIDAELVEAETLGLIDISAERLRFTHPLLREFVYAEATSAARRQAHAQLAAVVDEPVENATHRALATQEADAELAGTIEEAATVAAGRGAPGAAATLWRLSADRTPGTQPDERARRLTRAADDAAAAGHLAESADMARLAVQTATTAETKVPALLLCADAVWPERDRRVELLSEAFAAAVGDQRLEARVRIERSHSQYFDRSLDDALDDARTAEELARAAGDTEAVVDALSAFSSVLMARDAGQSADAVLQQAAELAQGLPLTRSVVNARQMAAMQELFHGRTAPAIAAINALVDEVREHGAMRWLASVLISATAIYERSGRGADALAAGHECYQLMQDIGDEPEVGLVAAARAEWAGGTAVIGRQLAEAALDGVRQAGNDEWTGPALASLGMIGVLTGDPQRAVEAFDAIAASGEAAMPYDPAIIPWHADYAEALVAAGRLDDAAALIADIRSRARNLDRAVILIGLARSEALLIAKQGDPAAALDLLEETIRTAGDRVYPLDLARCELTRGRVARQARRRSVARTAFLDAIEQFEAYGAPAWREVAETELARLDVPSRTRQPSELTDNEQQIVAMVRDGSTNREIAAALYLSVKAVESQLTRLYRRFGVANRTQLLRTVDRPGNNG</sequence>
<proteinExistence type="predicted"/>
<dbReference type="AlphaFoldDB" id="A0A841DRZ4"/>
<comment type="caution">
    <text evidence="4">The sequence shown here is derived from an EMBL/GenBank/DDBJ whole genome shotgun (WGS) entry which is preliminary data.</text>
</comment>
<evidence type="ECO:0000313" key="4">
    <source>
        <dbReference type="EMBL" id="MBB5980701.1"/>
    </source>
</evidence>
<dbReference type="EMBL" id="JACHNF010000001">
    <property type="protein sequence ID" value="MBB5980701.1"/>
    <property type="molecule type" value="Genomic_DNA"/>
</dbReference>
<keyword evidence="1" id="KW-0547">Nucleotide-binding</keyword>
<keyword evidence="4" id="KW-0238">DNA-binding</keyword>
<evidence type="ECO:0000313" key="5">
    <source>
        <dbReference type="Proteomes" id="UP000558997"/>
    </source>
</evidence>
<dbReference type="Gene3D" id="3.40.50.300">
    <property type="entry name" value="P-loop containing nucleotide triphosphate hydrolases"/>
    <property type="match status" value="1"/>
</dbReference>
<accession>A0A841DRZ4</accession>
<name>A0A841DRZ4_9ACTN</name>
<dbReference type="SUPFAM" id="SSF52540">
    <property type="entry name" value="P-loop containing nucleoside triphosphate hydrolases"/>
    <property type="match status" value="1"/>
</dbReference>
<dbReference type="SMART" id="SM00421">
    <property type="entry name" value="HTH_LUXR"/>
    <property type="match status" value="1"/>
</dbReference>
<dbReference type="GO" id="GO:0003677">
    <property type="term" value="F:DNA binding"/>
    <property type="evidence" value="ECO:0007669"/>
    <property type="project" value="UniProtKB-KW"/>
</dbReference>
<organism evidence="4 5">
    <name type="scientific">Kribbella solani</name>
    <dbReference type="NCBI Taxonomy" id="236067"/>
    <lineage>
        <taxon>Bacteria</taxon>
        <taxon>Bacillati</taxon>
        <taxon>Actinomycetota</taxon>
        <taxon>Actinomycetes</taxon>
        <taxon>Propionibacteriales</taxon>
        <taxon>Kribbellaceae</taxon>
        <taxon>Kribbella</taxon>
    </lineage>
</organism>
<reference evidence="4 5" key="1">
    <citation type="submission" date="2020-08" db="EMBL/GenBank/DDBJ databases">
        <title>Sequencing the genomes of 1000 actinobacteria strains.</title>
        <authorList>
            <person name="Klenk H.-P."/>
        </authorList>
    </citation>
    <scope>NUCLEOTIDE SEQUENCE [LARGE SCALE GENOMIC DNA]</scope>
    <source>
        <strain evidence="4 5">DSM 17294</strain>
    </source>
</reference>
<dbReference type="SUPFAM" id="SSF46894">
    <property type="entry name" value="C-terminal effector domain of the bipartite response regulators"/>
    <property type="match status" value="1"/>
</dbReference>
<dbReference type="Proteomes" id="UP000558997">
    <property type="component" value="Unassembled WGS sequence"/>
</dbReference>
<dbReference type="GO" id="GO:0005737">
    <property type="term" value="C:cytoplasm"/>
    <property type="evidence" value="ECO:0007669"/>
    <property type="project" value="TreeGrafter"/>
</dbReference>
<dbReference type="InterPro" id="IPR016032">
    <property type="entry name" value="Sig_transdc_resp-reg_C-effctor"/>
</dbReference>
<dbReference type="Gene3D" id="1.10.10.10">
    <property type="entry name" value="Winged helix-like DNA-binding domain superfamily/Winged helix DNA-binding domain"/>
    <property type="match status" value="1"/>
</dbReference>
<dbReference type="PANTHER" id="PTHR16305:SF35">
    <property type="entry name" value="TRANSCRIPTIONAL ACTIVATOR DOMAIN"/>
    <property type="match status" value="1"/>
</dbReference>
<dbReference type="CDD" id="cd06170">
    <property type="entry name" value="LuxR_C_like"/>
    <property type="match status" value="1"/>
</dbReference>
<dbReference type="InterPro" id="IPR000792">
    <property type="entry name" value="Tscrpt_reg_LuxR_C"/>
</dbReference>
<evidence type="ECO:0000256" key="2">
    <source>
        <dbReference type="ARBA" id="ARBA00022840"/>
    </source>
</evidence>
<evidence type="ECO:0000259" key="3">
    <source>
        <dbReference type="PROSITE" id="PS50043"/>
    </source>
</evidence>